<evidence type="ECO:0000256" key="1">
    <source>
        <dbReference type="SAM" id="MobiDB-lite"/>
    </source>
</evidence>
<protein>
    <submittedName>
        <fullName evidence="2">Microtubule bundling protein</fullName>
    </submittedName>
</protein>
<name>A0AAW0DDH8_9AGAR</name>
<dbReference type="EMBL" id="JAYKXP010000015">
    <property type="protein sequence ID" value="KAK7049972.1"/>
    <property type="molecule type" value="Genomic_DNA"/>
</dbReference>
<proteinExistence type="predicted"/>
<dbReference type="InterPro" id="IPR007145">
    <property type="entry name" value="MAP65_Ase1_PRC1"/>
</dbReference>
<keyword evidence="3" id="KW-1185">Reference proteome</keyword>
<feature type="compositionally biased region" description="Low complexity" evidence="1">
    <location>
        <begin position="750"/>
        <end position="761"/>
    </location>
</feature>
<sequence length="847" mass="92727">MVSAALTITLISHTPNTALLNDDNTNGEMTPPAAPSALLTSLLNTLHSHLQTQTQHLPILHAQLGLPATALEDELKTLQNNLMRGVEAQIDLRRKEVEVWMEKCDSVENECLQYSKALGGNIKATGSSVGELRKENMLPKRYELGIEYQEKLRQLYHTKLEQLTNLTNRLNALARTLDRGFFPQDILEPTPVHDDGTSHRDVTPERFSRLEKELVRGKGEITKRLNHLSETFEEIYILYMELGISPPTLEDLESVPSPPPYTSSASSSTSLGKSLRPPHPSSDPFTISISTPTPASRTSKSHSPLLGSDDTPTEDTSDIECQRIFASFVACIEEAESEGGSGRPTAHSSSAPLGLHNVDPTPSLLSWAHTLQSNLDDTKRRRQAHIQAMFDQLEGLWRRLGVADEDMEAFVEVNKGTTEECVTAYEEELDRMLELKRERMSVFVGNARDEIERLWDELMTGEEERGAFGPFTDDEHTEELLLIHEEEIRKLKEEKRLKAPLLNSIKKYFDICEEEKELAAAASDQTRLLGRGARDPGRLLREEKMRKRVMKEKPRLEQDLLTTIPAWEQDTGRPFLVHGQSILRLLMDTISAADQENMNKRAGRHGGPPPIRGGSVPPRATTPVGQMGSSAYGKGVVTPAVRPAPEGAKSAPNKRMKMSDSGDEGRSSRAPFGAFRGNTNALGTSQRRDVSPSKIPGSKRAHQRGNSGGSGATSSLPRPVPSVAMPIPKPGTQHHALGHGRLPTGGVFTSASSSAASSYSSGGFPAGVRTASGYGGSSSTRGYGNSGSRYPSGGSNARSSYVDRNPKAATRVHRESFRPRPSMDGHDVGAGRYTGGFAGLREEDEDY</sequence>
<evidence type="ECO:0000313" key="3">
    <source>
        <dbReference type="Proteomes" id="UP001383192"/>
    </source>
</evidence>
<comment type="caution">
    <text evidence="2">The sequence shown here is derived from an EMBL/GenBank/DDBJ whole genome shotgun (WGS) entry which is preliminary data.</text>
</comment>
<accession>A0AAW0DDH8</accession>
<feature type="compositionally biased region" description="Polar residues" evidence="1">
    <location>
        <begin position="283"/>
        <end position="302"/>
    </location>
</feature>
<gene>
    <name evidence="2" type="primary">ASE1</name>
    <name evidence="2" type="ORF">VNI00_005403</name>
</gene>
<dbReference type="GO" id="GO:0051256">
    <property type="term" value="P:mitotic spindle midzone assembly"/>
    <property type="evidence" value="ECO:0007669"/>
    <property type="project" value="TreeGrafter"/>
</dbReference>
<dbReference type="GO" id="GO:1990023">
    <property type="term" value="C:mitotic spindle midzone"/>
    <property type="evidence" value="ECO:0007669"/>
    <property type="project" value="TreeGrafter"/>
</dbReference>
<reference evidence="2 3" key="1">
    <citation type="submission" date="2024-01" db="EMBL/GenBank/DDBJ databases">
        <title>A draft genome for a cacao thread blight-causing isolate of Paramarasmius palmivorus.</title>
        <authorList>
            <person name="Baruah I.K."/>
            <person name="Bukari Y."/>
            <person name="Amoako-Attah I."/>
            <person name="Meinhardt L.W."/>
            <person name="Bailey B.A."/>
            <person name="Cohen S.P."/>
        </authorList>
    </citation>
    <scope>NUCLEOTIDE SEQUENCE [LARGE SCALE GENOMIC DNA]</scope>
    <source>
        <strain evidence="2 3">GH-12</strain>
    </source>
</reference>
<feature type="compositionally biased region" description="Basic and acidic residues" evidence="1">
    <location>
        <begin position="657"/>
        <end position="667"/>
    </location>
</feature>
<feature type="region of interest" description="Disordered" evidence="1">
    <location>
        <begin position="336"/>
        <end position="357"/>
    </location>
</feature>
<dbReference type="PANTHER" id="PTHR19321">
    <property type="entry name" value="PROTEIN REGULATOR OF CYTOKINESIS 1 PRC1-RELATED"/>
    <property type="match status" value="1"/>
</dbReference>
<dbReference type="Proteomes" id="UP001383192">
    <property type="component" value="Unassembled WGS sequence"/>
</dbReference>
<feature type="compositionally biased region" description="Basic and acidic residues" evidence="1">
    <location>
        <begin position="812"/>
        <end position="829"/>
    </location>
</feature>
<feature type="region of interest" description="Disordered" evidence="1">
    <location>
        <begin position="599"/>
        <end position="847"/>
    </location>
</feature>
<organism evidence="2 3">
    <name type="scientific">Paramarasmius palmivorus</name>
    <dbReference type="NCBI Taxonomy" id="297713"/>
    <lineage>
        <taxon>Eukaryota</taxon>
        <taxon>Fungi</taxon>
        <taxon>Dikarya</taxon>
        <taxon>Basidiomycota</taxon>
        <taxon>Agaricomycotina</taxon>
        <taxon>Agaricomycetes</taxon>
        <taxon>Agaricomycetidae</taxon>
        <taxon>Agaricales</taxon>
        <taxon>Marasmiineae</taxon>
        <taxon>Marasmiaceae</taxon>
        <taxon>Paramarasmius</taxon>
    </lineage>
</organism>
<dbReference type="AlphaFoldDB" id="A0AAW0DDH8"/>
<dbReference type="GO" id="GO:0005737">
    <property type="term" value="C:cytoplasm"/>
    <property type="evidence" value="ECO:0007669"/>
    <property type="project" value="TreeGrafter"/>
</dbReference>
<feature type="compositionally biased region" description="Low complexity" evidence="1">
    <location>
        <begin position="777"/>
        <end position="790"/>
    </location>
</feature>
<dbReference type="GO" id="GO:0008017">
    <property type="term" value="F:microtubule binding"/>
    <property type="evidence" value="ECO:0007669"/>
    <property type="project" value="InterPro"/>
</dbReference>
<feature type="region of interest" description="Disordered" evidence="1">
    <location>
        <begin position="250"/>
        <end position="316"/>
    </location>
</feature>
<dbReference type="Gene3D" id="1.20.58.1520">
    <property type="match status" value="1"/>
</dbReference>
<dbReference type="PANTHER" id="PTHR19321:SF41">
    <property type="entry name" value="FASCETTO-RELATED"/>
    <property type="match status" value="1"/>
</dbReference>
<evidence type="ECO:0000313" key="2">
    <source>
        <dbReference type="EMBL" id="KAK7049972.1"/>
    </source>
</evidence>
<dbReference type="Pfam" id="PF03999">
    <property type="entry name" value="MAP65_ASE1"/>
    <property type="match status" value="1"/>
</dbReference>